<organism evidence="2 3">
    <name type="scientific">Penstemon smallii</name>
    <dbReference type="NCBI Taxonomy" id="265156"/>
    <lineage>
        <taxon>Eukaryota</taxon>
        <taxon>Viridiplantae</taxon>
        <taxon>Streptophyta</taxon>
        <taxon>Embryophyta</taxon>
        <taxon>Tracheophyta</taxon>
        <taxon>Spermatophyta</taxon>
        <taxon>Magnoliopsida</taxon>
        <taxon>eudicotyledons</taxon>
        <taxon>Gunneridae</taxon>
        <taxon>Pentapetalae</taxon>
        <taxon>asterids</taxon>
        <taxon>lamiids</taxon>
        <taxon>Lamiales</taxon>
        <taxon>Plantaginaceae</taxon>
        <taxon>Cheloneae</taxon>
        <taxon>Penstemon</taxon>
    </lineage>
</organism>
<dbReference type="PANTHER" id="PTHR33735:SF23">
    <property type="entry name" value="PTERIN-BINDING DOMAIN-CONTAINING PROTEIN"/>
    <property type="match status" value="1"/>
</dbReference>
<evidence type="ECO:0000313" key="2">
    <source>
        <dbReference type="EMBL" id="KAL3818936.1"/>
    </source>
</evidence>
<dbReference type="PANTHER" id="PTHR33735">
    <property type="entry name" value="EXPRESSED PROTEIN"/>
    <property type="match status" value="1"/>
</dbReference>
<evidence type="ECO:0000313" key="3">
    <source>
        <dbReference type="Proteomes" id="UP001634393"/>
    </source>
</evidence>
<comment type="caution">
    <text evidence="2">The sequence shown here is derived from an EMBL/GenBank/DDBJ whole genome shotgun (WGS) entry which is preliminary data.</text>
</comment>
<evidence type="ECO:0000256" key="1">
    <source>
        <dbReference type="SAM" id="Phobius"/>
    </source>
</evidence>
<proteinExistence type="predicted"/>
<feature type="transmembrane region" description="Helical" evidence="1">
    <location>
        <begin position="83"/>
        <end position="106"/>
    </location>
</feature>
<keyword evidence="3" id="KW-1185">Reference proteome</keyword>
<gene>
    <name evidence="2" type="ORF">ACJIZ3_004841</name>
</gene>
<dbReference type="EMBL" id="JBJXBP010000007">
    <property type="protein sequence ID" value="KAL3818936.1"/>
    <property type="molecule type" value="Genomic_DNA"/>
</dbReference>
<reference evidence="2 3" key="1">
    <citation type="submission" date="2024-12" db="EMBL/GenBank/DDBJ databases">
        <title>The unique morphological basis and parallel evolutionary history of personate flowers in Penstemon.</title>
        <authorList>
            <person name="Depatie T.H."/>
            <person name="Wessinger C.A."/>
        </authorList>
    </citation>
    <scope>NUCLEOTIDE SEQUENCE [LARGE SCALE GENOMIC DNA]</scope>
    <source>
        <strain evidence="2">WTNN_2</strain>
        <tissue evidence="2">Leaf</tissue>
    </source>
</reference>
<name>A0ABD3S3D8_9LAMI</name>
<keyword evidence="1" id="KW-1133">Transmembrane helix</keyword>
<keyword evidence="1" id="KW-0812">Transmembrane</keyword>
<keyword evidence="1" id="KW-0472">Membrane</keyword>
<dbReference type="AlphaFoldDB" id="A0ABD3S3D8"/>
<protein>
    <submittedName>
        <fullName evidence="2">Uncharacterized protein</fullName>
    </submittedName>
</protein>
<accession>A0ABD3S3D8</accession>
<dbReference type="Proteomes" id="UP001634393">
    <property type="component" value="Unassembled WGS sequence"/>
</dbReference>
<sequence>MTSTAKITSSFNDRIRNNQHFIQSQPFNLSTIKINPSKKIDQSLRFLKFNAKYGLYMTISMSSSIQPKASASPNNPSSSWKKWLIGILLTVILPAIGHKGGLWVGLKGKIDKAIGTVEHVTELVEEMAEEAEKIVEEVEEKLPGDSKIKEALESLDDLAKKAVVESKKAEDLIHKVRDAEDQIEVTLIKDAKDQVKK</sequence>